<name>A0A0A5I778_9BACI</name>
<dbReference type="RefSeq" id="WP_026800642.1">
    <property type="nucleotide sequence ID" value="NZ_AULI01000009.1"/>
</dbReference>
<dbReference type="Proteomes" id="UP000030528">
    <property type="component" value="Unassembled WGS sequence"/>
</dbReference>
<accession>A0A0A5I778</accession>
<keyword evidence="2" id="KW-1185">Reference proteome</keyword>
<proteinExistence type="predicted"/>
<evidence type="ECO:0000313" key="2">
    <source>
        <dbReference type="Proteomes" id="UP000030528"/>
    </source>
</evidence>
<reference evidence="1 2" key="1">
    <citation type="submission" date="2013-08" db="EMBL/GenBank/DDBJ databases">
        <authorList>
            <person name="Huang J."/>
            <person name="Wang G."/>
        </authorList>
    </citation>
    <scope>NUCLEOTIDE SEQUENCE [LARGE SCALE GENOMIC DNA]</scope>
    <source>
        <strain evidence="1 2">JSM 076056</strain>
    </source>
</reference>
<dbReference type="eggNOG" id="COG0470">
    <property type="taxonomic scope" value="Bacteria"/>
</dbReference>
<dbReference type="STRING" id="1385510.GCA_000425205_02294"/>
<dbReference type="AlphaFoldDB" id="A0A0A5I778"/>
<dbReference type="EMBL" id="AVPE01000009">
    <property type="protein sequence ID" value="KGX91692.1"/>
    <property type="molecule type" value="Genomic_DNA"/>
</dbReference>
<gene>
    <name evidence="1" type="ORF">N781_03910</name>
</gene>
<organism evidence="1 2">
    <name type="scientific">Pontibacillus halophilus JSM 076056 = DSM 19796</name>
    <dbReference type="NCBI Taxonomy" id="1385510"/>
    <lineage>
        <taxon>Bacteria</taxon>
        <taxon>Bacillati</taxon>
        <taxon>Bacillota</taxon>
        <taxon>Bacilli</taxon>
        <taxon>Bacillales</taxon>
        <taxon>Bacillaceae</taxon>
        <taxon>Pontibacillus</taxon>
    </lineage>
</organism>
<comment type="caution">
    <text evidence="1">The sequence shown here is derived from an EMBL/GenBank/DDBJ whole genome shotgun (WGS) entry which is preliminary data.</text>
</comment>
<sequence>MKTKLILIEGETRELIQQAAKQVERIVNHRGVTAVRVKEVEGSLLNLSRLAHFTESEYEELLLNEPSFAPMIIRESMTIGKHRYIDYEIPTLQASLPKSLMDQLKAHATFQFPFERHIEIVEERFESFVHKVASETDSLYIVEAAMILAPLHYASLQPTLPETKLVDYVQRLDAILAPLQPWLIYIGMMESEQDRNLYGALQLNKVRVSALNDEPIDGDDLEELLAYIK</sequence>
<protein>
    <submittedName>
        <fullName evidence="1">Uncharacterized protein</fullName>
    </submittedName>
</protein>
<dbReference type="OrthoDB" id="8211253at2"/>
<evidence type="ECO:0000313" key="1">
    <source>
        <dbReference type="EMBL" id="KGX91692.1"/>
    </source>
</evidence>